<evidence type="ECO:0000313" key="1">
    <source>
        <dbReference type="EMBL" id="GBP33463.1"/>
    </source>
</evidence>
<keyword evidence="2" id="KW-1185">Reference proteome</keyword>
<protein>
    <submittedName>
        <fullName evidence="1">Uncharacterized protein</fullName>
    </submittedName>
</protein>
<sequence>METDILTEYEREIAASAANFRPTQTETALTISGAPRARAADGFANAARISRACRGESRPADTARANPFPV</sequence>
<evidence type="ECO:0000313" key="2">
    <source>
        <dbReference type="Proteomes" id="UP000299102"/>
    </source>
</evidence>
<name>A0A4C1V3R3_EUMVA</name>
<dbReference type="EMBL" id="BGZK01000274">
    <property type="protein sequence ID" value="GBP33463.1"/>
    <property type="molecule type" value="Genomic_DNA"/>
</dbReference>
<comment type="caution">
    <text evidence="1">The sequence shown here is derived from an EMBL/GenBank/DDBJ whole genome shotgun (WGS) entry which is preliminary data.</text>
</comment>
<proteinExistence type="predicted"/>
<gene>
    <name evidence="1" type="ORF">EVAR_23866_1</name>
</gene>
<reference evidence="1 2" key="1">
    <citation type="journal article" date="2019" name="Commun. Biol.">
        <title>The bagworm genome reveals a unique fibroin gene that provides high tensile strength.</title>
        <authorList>
            <person name="Kono N."/>
            <person name="Nakamura H."/>
            <person name="Ohtoshi R."/>
            <person name="Tomita M."/>
            <person name="Numata K."/>
            <person name="Arakawa K."/>
        </authorList>
    </citation>
    <scope>NUCLEOTIDE SEQUENCE [LARGE SCALE GENOMIC DNA]</scope>
</reference>
<dbReference type="Proteomes" id="UP000299102">
    <property type="component" value="Unassembled WGS sequence"/>
</dbReference>
<dbReference type="AlphaFoldDB" id="A0A4C1V3R3"/>
<accession>A0A4C1V3R3</accession>
<organism evidence="1 2">
    <name type="scientific">Eumeta variegata</name>
    <name type="common">Bagworm moth</name>
    <name type="synonym">Eumeta japonica</name>
    <dbReference type="NCBI Taxonomy" id="151549"/>
    <lineage>
        <taxon>Eukaryota</taxon>
        <taxon>Metazoa</taxon>
        <taxon>Ecdysozoa</taxon>
        <taxon>Arthropoda</taxon>
        <taxon>Hexapoda</taxon>
        <taxon>Insecta</taxon>
        <taxon>Pterygota</taxon>
        <taxon>Neoptera</taxon>
        <taxon>Endopterygota</taxon>
        <taxon>Lepidoptera</taxon>
        <taxon>Glossata</taxon>
        <taxon>Ditrysia</taxon>
        <taxon>Tineoidea</taxon>
        <taxon>Psychidae</taxon>
        <taxon>Oiketicinae</taxon>
        <taxon>Eumeta</taxon>
    </lineage>
</organism>